<dbReference type="eggNOG" id="KOG1075">
    <property type="taxonomic scope" value="Eukaryota"/>
</dbReference>
<name>A0A061EUZ6_THECC</name>
<organism evidence="1 2">
    <name type="scientific">Theobroma cacao</name>
    <name type="common">Cacao</name>
    <name type="synonym">Cocoa</name>
    <dbReference type="NCBI Taxonomy" id="3641"/>
    <lineage>
        <taxon>Eukaryota</taxon>
        <taxon>Viridiplantae</taxon>
        <taxon>Streptophyta</taxon>
        <taxon>Embryophyta</taxon>
        <taxon>Tracheophyta</taxon>
        <taxon>Spermatophyta</taxon>
        <taxon>Magnoliopsida</taxon>
        <taxon>eudicotyledons</taxon>
        <taxon>Gunneridae</taxon>
        <taxon>Pentapetalae</taxon>
        <taxon>rosids</taxon>
        <taxon>malvids</taxon>
        <taxon>Malvales</taxon>
        <taxon>Malvaceae</taxon>
        <taxon>Byttnerioideae</taxon>
        <taxon>Theobroma</taxon>
    </lineage>
</organism>
<dbReference type="HOGENOM" id="CLU_1404739_0_0_1"/>
<proteinExistence type="predicted"/>
<dbReference type="PANTHER" id="PTHR33116">
    <property type="entry name" value="REVERSE TRANSCRIPTASE ZINC-BINDING DOMAIN-CONTAINING PROTEIN-RELATED-RELATED"/>
    <property type="match status" value="1"/>
</dbReference>
<evidence type="ECO:0000313" key="2">
    <source>
        <dbReference type="Proteomes" id="UP000026915"/>
    </source>
</evidence>
<dbReference type="AlphaFoldDB" id="A0A061EUZ6"/>
<sequence>MFIKAWKEIEDDTVLIYKLSLDCLLNIKRVLKCFQAILRLKINFHKNYFFEVGVNQHQIGGYAERIRCKPDTLLTTYLGLPLEGRVNSLKVWQLVVEKFESKLFMWKSRYLSMKGKLTFLKSILRSLPIFLMSILQILVSIKEKLARIQRSFFFKEDQWIVEKCIMLIGLPYVFIRILEDWVLWTCPYKPGSIY</sequence>
<dbReference type="OMA" id="YAERIRC"/>
<reference evidence="1 2" key="1">
    <citation type="journal article" date="2013" name="Genome Biol.">
        <title>The genome sequence of the most widely cultivated cacao type and its use to identify candidate genes regulating pod color.</title>
        <authorList>
            <person name="Motamayor J.C."/>
            <person name="Mockaitis K."/>
            <person name="Schmutz J."/>
            <person name="Haiminen N."/>
            <person name="Iii D.L."/>
            <person name="Cornejo O."/>
            <person name="Findley S.D."/>
            <person name="Zheng P."/>
            <person name="Utro F."/>
            <person name="Royaert S."/>
            <person name="Saski C."/>
            <person name="Jenkins J."/>
            <person name="Podicheti R."/>
            <person name="Zhao M."/>
            <person name="Scheffler B.E."/>
            <person name="Stack J.C."/>
            <person name="Feltus F.A."/>
            <person name="Mustiga G.M."/>
            <person name="Amores F."/>
            <person name="Phillips W."/>
            <person name="Marelli J.P."/>
            <person name="May G.D."/>
            <person name="Shapiro H."/>
            <person name="Ma J."/>
            <person name="Bustamante C.D."/>
            <person name="Schnell R.J."/>
            <person name="Main D."/>
            <person name="Gilbert D."/>
            <person name="Parida L."/>
            <person name="Kuhn D.N."/>
        </authorList>
    </citation>
    <scope>NUCLEOTIDE SEQUENCE [LARGE SCALE GENOMIC DNA]</scope>
    <source>
        <strain evidence="2">cv. Matina 1-6</strain>
    </source>
</reference>
<dbReference type="InParanoid" id="A0A061EUZ6"/>
<dbReference type="Proteomes" id="UP000026915">
    <property type="component" value="Chromosome 5"/>
</dbReference>
<dbReference type="EMBL" id="CM001883">
    <property type="protein sequence ID" value="EOY08915.1"/>
    <property type="molecule type" value="Genomic_DNA"/>
</dbReference>
<dbReference type="Gramene" id="EOY08915">
    <property type="protein sequence ID" value="EOY08915"/>
    <property type="gene ID" value="TCM_024189"/>
</dbReference>
<accession>A0A061EUZ6</accession>
<evidence type="ECO:0000313" key="1">
    <source>
        <dbReference type="EMBL" id="EOY08915.1"/>
    </source>
</evidence>
<protein>
    <submittedName>
        <fullName evidence="1">Uncharacterized protein</fullName>
    </submittedName>
</protein>
<dbReference type="PANTHER" id="PTHR33116:SF75">
    <property type="entry name" value="RIBONUCLEASE H PROTEIN"/>
    <property type="match status" value="1"/>
</dbReference>
<gene>
    <name evidence="1" type="ORF">TCM_024189</name>
</gene>
<keyword evidence="2" id="KW-1185">Reference proteome</keyword>